<evidence type="ECO:0000259" key="7">
    <source>
        <dbReference type="SMART" id="SM00845"/>
    </source>
</evidence>
<evidence type="ECO:0000256" key="5">
    <source>
        <dbReference type="ARBA" id="ARBA00022917"/>
    </source>
</evidence>
<reference evidence="8" key="1">
    <citation type="journal article" date="2015" name="Nature">
        <title>Complex archaea that bridge the gap between prokaryotes and eukaryotes.</title>
        <authorList>
            <person name="Spang A."/>
            <person name="Saw J.H."/>
            <person name="Jorgensen S.L."/>
            <person name="Zaremba-Niedzwiedzka K."/>
            <person name="Martijn J."/>
            <person name="Lind A.E."/>
            <person name="van Eijk R."/>
            <person name="Schleper C."/>
            <person name="Guy L."/>
            <person name="Ettema T.J."/>
        </authorList>
    </citation>
    <scope>NUCLEOTIDE SEQUENCE</scope>
</reference>
<dbReference type="Pfam" id="PF02637">
    <property type="entry name" value="GatB_Yqey"/>
    <property type="match status" value="1"/>
</dbReference>
<evidence type="ECO:0000256" key="1">
    <source>
        <dbReference type="ARBA" id="ARBA00005306"/>
    </source>
</evidence>
<dbReference type="GO" id="GO:0050567">
    <property type="term" value="F:glutaminyl-tRNA synthase (glutamine-hydrolyzing) activity"/>
    <property type="evidence" value="ECO:0007669"/>
    <property type="project" value="TreeGrafter"/>
</dbReference>
<accession>A0A0F9P2N0</accession>
<dbReference type="InterPro" id="IPR023168">
    <property type="entry name" value="GatB_Yqey_C_2"/>
</dbReference>
<proteinExistence type="inferred from homology"/>
<dbReference type="InterPro" id="IPR017959">
    <property type="entry name" value="Asn/Gln-tRNA_amidoTrfase_suB/E"/>
</dbReference>
<dbReference type="GO" id="GO:0005524">
    <property type="term" value="F:ATP binding"/>
    <property type="evidence" value="ECO:0007669"/>
    <property type="project" value="UniProtKB-KW"/>
</dbReference>
<gene>
    <name evidence="8" type="ORF">LCGC14_0896280</name>
</gene>
<dbReference type="AlphaFoldDB" id="A0A0F9P2N0"/>
<evidence type="ECO:0000313" key="8">
    <source>
        <dbReference type="EMBL" id="KKN24299.1"/>
    </source>
</evidence>
<keyword evidence="2" id="KW-0436">Ligase</keyword>
<dbReference type="InterPro" id="IPR018027">
    <property type="entry name" value="Asn/Gln_amidotransferase"/>
</dbReference>
<dbReference type="NCBIfam" id="TIGR00133">
    <property type="entry name" value="gatB"/>
    <property type="match status" value="1"/>
</dbReference>
<dbReference type="InterPro" id="IPR014746">
    <property type="entry name" value="Gln_synth/guanido_kin_cat_dom"/>
</dbReference>
<evidence type="ECO:0000256" key="3">
    <source>
        <dbReference type="ARBA" id="ARBA00022741"/>
    </source>
</evidence>
<dbReference type="GO" id="GO:0006412">
    <property type="term" value="P:translation"/>
    <property type="evidence" value="ECO:0007669"/>
    <property type="project" value="UniProtKB-KW"/>
</dbReference>
<comment type="caution">
    <text evidence="8">The sequence shown here is derived from an EMBL/GenBank/DDBJ whole genome shotgun (WGS) entry which is preliminary data.</text>
</comment>
<dbReference type="InterPro" id="IPR004413">
    <property type="entry name" value="GatB"/>
</dbReference>
<protein>
    <recommendedName>
        <fullName evidence="7">Asn/Gln amidotransferase domain-containing protein</fullName>
    </recommendedName>
</protein>
<dbReference type="PANTHER" id="PTHR11659">
    <property type="entry name" value="GLUTAMYL-TRNA GLN AMIDOTRANSFERASE SUBUNIT B MITOCHONDRIAL AND PROKARYOTIC PET112-RELATED"/>
    <property type="match status" value="1"/>
</dbReference>
<keyword evidence="4" id="KW-0067">ATP-binding</keyword>
<dbReference type="HAMAP" id="MF_00121">
    <property type="entry name" value="GatB"/>
    <property type="match status" value="1"/>
</dbReference>
<name>A0A0F9P2N0_9ZZZZ</name>
<dbReference type="GO" id="GO:0070681">
    <property type="term" value="P:glutaminyl-tRNAGln biosynthesis via transamidation"/>
    <property type="evidence" value="ECO:0007669"/>
    <property type="project" value="TreeGrafter"/>
</dbReference>
<keyword evidence="3" id="KW-0547">Nucleotide-binding</keyword>
<keyword evidence="5" id="KW-0648">Protein biosynthesis</keyword>
<dbReference type="SUPFAM" id="SSF55931">
    <property type="entry name" value="Glutamine synthetase/guanido kinase"/>
    <property type="match status" value="1"/>
</dbReference>
<evidence type="ECO:0000256" key="6">
    <source>
        <dbReference type="ARBA" id="ARBA00047913"/>
    </source>
</evidence>
<dbReference type="Pfam" id="PF02934">
    <property type="entry name" value="GatB_N"/>
    <property type="match status" value="1"/>
</dbReference>
<feature type="domain" description="Asn/Gln amidotransferase" evidence="7">
    <location>
        <begin position="332"/>
        <end position="482"/>
    </location>
</feature>
<dbReference type="NCBIfam" id="NF004014">
    <property type="entry name" value="PRK05477.1-4"/>
    <property type="match status" value="1"/>
</dbReference>
<dbReference type="Gene3D" id="1.10.10.410">
    <property type="match status" value="1"/>
</dbReference>
<dbReference type="SMART" id="SM00845">
    <property type="entry name" value="GatB_Yqey"/>
    <property type="match status" value="1"/>
</dbReference>
<comment type="catalytic activity">
    <reaction evidence="6">
        <text>L-glutamyl-tRNA(Gln) + L-glutamine + ATP + H2O = L-glutaminyl-tRNA(Gln) + L-glutamate + ADP + phosphate + H(+)</text>
        <dbReference type="Rhea" id="RHEA:17521"/>
        <dbReference type="Rhea" id="RHEA-COMP:9681"/>
        <dbReference type="Rhea" id="RHEA-COMP:9684"/>
        <dbReference type="ChEBI" id="CHEBI:15377"/>
        <dbReference type="ChEBI" id="CHEBI:15378"/>
        <dbReference type="ChEBI" id="CHEBI:29985"/>
        <dbReference type="ChEBI" id="CHEBI:30616"/>
        <dbReference type="ChEBI" id="CHEBI:43474"/>
        <dbReference type="ChEBI" id="CHEBI:58359"/>
        <dbReference type="ChEBI" id="CHEBI:78520"/>
        <dbReference type="ChEBI" id="CHEBI:78521"/>
        <dbReference type="ChEBI" id="CHEBI:456216"/>
    </reaction>
</comment>
<dbReference type="EMBL" id="LAZR01002893">
    <property type="protein sequence ID" value="KKN24299.1"/>
    <property type="molecule type" value="Genomic_DNA"/>
</dbReference>
<dbReference type="SUPFAM" id="SSF89095">
    <property type="entry name" value="GatB/YqeY motif"/>
    <property type="match status" value="1"/>
</dbReference>
<dbReference type="PANTHER" id="PTHR11659:SF0">
    <property type="entry name" value="GLUTAMYL-TRNA(GLN) AMIDOTRANSFERASE SUBUNIT B, MITOCHONDRIAL"/>
    <property type="match status" value="1"/>
</dbReference>
<dbReference type="InterPro" id="IPR003789">
    <property type="entry name" value="Asn/Gln_tRNA_amidoTrase-B-like"/>
</dbReference>
<organism evidence="8">
    <name type="scientific">marine sediment metagenome</name>
    <dbReference type="NCBI Taxonomy" id="412755"/>
    <lineage>
        <taxon>unclassified sequences</taxon>
        <taxon>metagenomes</taxon>
        <taxon>ecological metagenomes</taxon>
    </lineage>
</organism>
<dbReference type="NCBIfam" id="NF004012">
    <property type="entry name" value="PRK05477.1-2"/>
    <property type="match status" value="1"/>
</dbReference>
<evidence type="ECO:0000256" key="2">
    <source>
        <dbReference type="ARBA" id="ARBA00022598"/>
    </source>
</evidence>
<evidence type="ECO:0000256" key="4">
    <source>
        <dbReference type="ARBA" id="ARBA00022840"/>
    </source>
</evidence>
<dbReference type="InterPro" id="IPR006075">
    <property type="entry name" value="Asn/Gln-tRNA_Trfase_suB/E_cat"/>
</dbReference>
<sequence length="499" mass="57801">MSNHSEEIIIGLEVHIQLTNLKTKLFCSCSNDYRGSEPNTHVCPICLGLPGTLPVVNKKVIEYATRLALVLNCEINNKFWYFRKNYHYPDLPKGFQISQYNKAGGRAFADKGKITIKLNNHKKIIILNRIHLEEDPARLVHKGSIVNSPYTLVDYNRSGVCLIEVVTEPVIRSPEEAREFLKQLKSIVQYTGISDLDLQGSVRVDANISLKGHERSEVKNINSFREVERALRHEIVRQKNLIKRGKNLTQETRHWDEKRRITISLRTKEFEADYRYFPDQDLVPIEIHDAFIQEIRNKLPEMPNERATRLKRDYNLSEFDSDNLVLDKNIADFYEKGVNSDASFGPNEFKNFCNWLMNDVSRTLNQQNKTIRDTKLHYRQIVDLIRFINEGKITTKIGKDILPDLMNGFPISEIIEKKGKKRISDENLLRNLISGVIEEYKSIVNDCRENSKAIEALIGRVMQKTKGQADPGITRKLLLQRLLQLGIINSQKKRENKLY</sequence>
<comment type="similarity">
    <text evidence="1">Belongs to the GatB/GatE family. GatB subfamily.</text>
</comment>